<dbReference type="FunFam" id="2.30.42.10:FF:000063">
    <property type="entry name" value="Peptidase, S41 family"/>
    <property type="match status" value="1"/>
</dbReference>
<evidence type="ECO:0000256" key="1">
    <source>
        <dbReference type="ARBA" id="ARBA00009179"/>
    </source>
</evidence>
<dbReference type="PANTHER" id="PTHR32060">
    <property type="entry name" value="TAIL-SPECIFIC PROTEASE"/>
    <property type="match status" value="1"/>
</dbReference>
<protein>
    <submittedName>
        <fullName evidence="7">S41 family peptidase</fullName>
    </submittedName>
</protein>
<accession>A0A7C5ES29</accession>
<dbReference type="NCBIfam" id="TIGR00225">
    <property type="entry name" value="prc"/>
    <property type="match status" value="1"/>
</dbReference>
<dbReference type="GO" id="GO:0004175">
    <property type="term" value="F:endopeptidase activity"/>
    <property type="evidence" value="ECO:0007669"/>
    <property type="project" value="TreeGrafter"/>
</dbReference>
<dbReference type="SMART" id="SM00245">
    <property type="entry name" value="TSPc"/>
    <property type="match status" value="1"/>
</dbReference>
<evidence type="ECO:0000256" key="5">
    <source>
        <dbReference type="RuleBase" id="RU004404"/>
    </source>
</evidence>
<proteinExistence type="inferred from homology"/>
<dbReference type="GO" id="GO:0006508">
    <property type="term" value="P:proteolysis"/>
    <property type="evidence" value="ECO:0007669"/>
    <property type="project" value="UniProtKB-KW"/>
</dbReference>
<evidence type="ECO:0000256" key="2">
    <source>
        <dbReference type="ARBA" id="ARBA00022670"/>
    </source>
</evidence>
<dbReference type="PANTHER" id="PTHR32060:SF30">
    <property type="entry name" value="CARBOXY-TERMINAL PROCESSING PROTEASE CTPA"/>
    <property type="match status" value="1"/>
</dbReference>
<organism evidence="7">
    <name type="scientific">Desulfobacca acetoxidans</name>
    <dbReference type="NCBI Taxonomy" id="60893"/>
    <lineage>
        <taxon>Bacteria</taxon>
        <taxon>Pseudomonadati</taxon>
        <taxon>Thermodesulfobacteriota</taxon>
        <taxon>Desulfobaccia</taxon>
        <taxon>Desulfobaccales</taxon>
        <taxon>Desulfobaccaceae</taxon>
        <taxon>Desulfobacca</taxon>
    </lineage>
</organism>
<dbReference type="Pfam" id="PF22694">
    <property type="entry name" value="CtpB_N-like"/>
    <property type="match status" value="1"/>
</dbReference>
<dbReference type="FunFam" id="3.90.226.10:FF:000029">
    <property type="entry name" value="Peptidase, S41 family"/>
    <property type="match status" value="1"/>
</dbReference>
<dbReference type="SUPFAM" id="SSF52096">
    <property type="entry name" value="ClpP/crotonase"/>
    <property type="match status" value="1"/>
</dbReference>
<evidence type="ECO:0000313" key="7">
    <source>
        <dbReference type="EMBL" id="HGZ12463.1"/>
    </source>
</evidence>
<evidence type="ECO:0000256" key="4">
    <source>
        <dbReference type="ARBA" id="ARBA00022825"/>
    </source>
</evidence>
<dbReference type="CDD" id="cd06782">
    <property type="entry name" value="cpPDZ_CPP-like"/>
    <property type="match status" value="1"/>
</dbReference>
<dbReference type="InterPro" id="IPR055210">
    <property type="entry name" value="CtpA/B_N"/>
</dbReference>
<dbReference type="EMBL" id="DTKJ01000064">
    <property type="protein sequence ID" value="HGZ12463.1"/>
    <property type="molecule type" value="Genomic_DNA"/>
</dbReference>
<dbReference type="CDD" id="cd07560">
    <property type="entry name" value="Peptidase_S41_CPP"/>
    <property type="match status" value="1"/>
</dbReference>
<comment type="caution">
    <text evidence="7">The sequence shown here is derived from an EMBL/GenBank/DDBJ whole genome shotgun (WGS) entry which is preliminary data.</text>
</comment>
<gene>
    <name evidence="7" type="ORF">ENW48_09640</name>
</gene>
<dbReference type="AlphaFoldDB" id="A0A7C5ES29"/>
<name>A0A7C5ES29_9BACT</name>
<dbReference type="Gene3D" id="2.30.42.10">
    <property type="match status" value="1"/>
</dbReference>
<dbReference type="GO" id="GO:0007165">
    <property type="term" value="P:signal transduction"/>
    <property type="evidence" value="ECO:0007669"/>
    <property type="project" value="TreeGrafter"/>
</dbReference>
<dbReference type="GO" id="GO:0030288">
    <property type="term" value="C:outer membrane-bounded periplasmic space"/>
    <property type="evidence" value="ECO:0007669"/>
    <property type="project" value="TreeGrafter"/>
</dbReference>
<dbReference type="InterPro" id="IPR004447">
    <property type="entry name" value="Peptidase_S41A"/>
</dbReference>
<reference evidence="7" key="1">
    <citation type="journal article" date="2020" name="mSystems">
        <title>Genome- and Community-Level Interaction Insights into Carbon Utilization and Element Cycling Functions of Hydrothermarchaeota in Hydrothermal Sediment.</title>
        <authorList>
            <person name="Zhou Z."/>
            <person name="Liu Y."/>
            <person name="Xu W."/>
            <person name="Pan J."/>
            <person name="Luo Z.H."/>
            <person name="Li M."/>
        </authorList>
    </citation>
    <scope>NUCLEOTIDE SEQUENCE [LARGE SCALE GENOMIC DNA]</scope>
    <source>
        <strain evidence="7">SpSt-853</strain>
    </source>
</reference>
<dbReference type="InterPro" id="IPR041489">
    <property type="entry name" value="PDZ_6"/>
</dbReference>
<dbReference type="Pfam" id="PF17820">
    <property type="entry name" value="PDZ_6"/>
    <property type="match status" value="1"/>
</dbReference>
<keyword evidence="4 5" id="KW-0720">Serine protease</keyword>
<feature type="domain" description="PDZ" evidence="6">
    <location>
        <begin position="116"/>
        <end position="184"/>
    </location>
</feature>
<keyword evidence="3 5" id="KW-0378">Hydrolase</keyword>
<dbReference type="SMART" id="SM00228">
    <property type="entry name" value="PDZ"/>
    <property type="match status" value="1"/>
</dbReference>
<comment type="similarity">
    <text evidence="1 5">Belongs to the peptidase S41A family.</text>
</comment>
<dbReference type="InterPro" id="IPR036034">
    <property type="entry name" value="PDZ_sf"/>
</dbReference>
<keyword evidence="2 5" id="KW-0645">Protease</keyword>
<dbReference type="Gene3D" id="3.30.750.44">
    <property type="match status" value="1"/>
</dbReference>
<dbReference type="InterPro" id="IPR001478">
    <property type="entry name" value="PDZ"/>
</dbReference>
<dbReference type="Pfam" id="PF03572">
    <property type="entry name" value="Peptidase_S41"/>
    <property type="match status" value="1"/>
</dbReference>
<evidence type="ECO:0000256" key="3">
    <source>
        <dbReference type="ARBA" id="ARBA00022801"/>
    </source>
</evidence>
<dbReference type="InterPro" id="IPR029045">
    <property type="entry name" value="ClpP/crotonase-like_dom_sf"/>
</dbReference>
<sequence length="461" mass="50721">MIRKSRHFTRKILGPPPALALVALLGALWLIIGTISGAFPPLLATPEPSGTSTKENSPPAAIGASDIQLKVFAQALDLISQHYVEKKTGKDLVYGAIQGAVSTLDPHSSFMTPEEFKELQIETKGKFSGIGIEITLKDRILTVVSPIEGTPAYRAGIMAGDQILKINGVSTKNISLTEAVRKIRGPKGTKVTLTINRPGFTQPKEFTIVREIIPIRSVKARLIEGGYGYIRLTHFQDQTNQDLHAFLEKMHRRTPLKGLILDLRNDPGGLLEQAVQVADEFLEHGLIVKTEGRDPRQRMQFYARPGQTFDKEKFPLLVLINEGSASASEIVAGALKDLKRGVIVGTKSFGKGSVQTIIPLEDGSALRLTTALYYTPSGQTINDRGIKPDIEIKEPELPPGKTLEKHRDEVLARHMRGEGITDKPWDKPLTEAELKQDPVLHQAVEILRRWPPKELARPPAS</sequence>
<dbReference type="PROSITE" id="PS50106">
    <property type="entry name" value="PDZ"/>
    <property type="match status" value="1"/>
</dbReference>
<dbReference type="Gene3D" id="3.90.226.10">
    <property type="entry name" value="2-enoyl-CoA Hydratase, Chain A, domain 1"/>
    <property type="match status" value="1"/>
</dbReference>
<dbReference type="InterPro" id="IPR005151">
    <property type="entry name" value="Tail-specific_protease"/>
</dbReference>
<dbReference type="GO" id="GO:0008236">
    <property type="term" value="F:serine-type peptidase activity"/>
    <property type="evidence" value="ECO:0007669"/>
    <property type="project" value="UniProtKB-KW"/>
</dbReference>
<evidence type="ECO:0000259" key="6">
    <source>
        <dbReference type="PROSITE" id="PS50106"/>
    </source>
</evidence>
<dbReference type="SUPFAM" id="SSF50156">
    <property type="entry name" value="PDZ domain-like"/>
    <property type="match status" value="1"/>
</dbReference>